<protein>
    <submittedName>
        <fullName evidence="3">FBA_2 domain-containing protein</fullName>
    </submittedName>
</protein>
<dbReference type="InterPro" id="IPR001810">
    <property type="entry name" value="F-box_dom"/>
</dbReference>
<evidence type="ECO:0000313" key="2">
    <source>
        <dbReference type="Proteomes" id="UP000095282"/>
    </source>
</evidence>
<sequence length="358" mass="40842">MSSPSFRLLQLPQVVLRELLNILDLNELFIFSLCSRRANRYVKVYYNRFLKWKMCVVGCGSRPVFRFKKQGTTDTIVVIKKSSELQGTENVTIGGHTVPFVKTLRSCELLWDNRRVGFKIVFDYICELFSLVPHSFMIAPPLLWLLQIANNIVTYVAVTPIVSKGPYYRDLPLSEEECLEALTAKINSPYFEFNCDFPEDFSYNGSFGNHDYIYITDGLWTTVENLVSIGETCTDVFIRESKLTCTDINSFLKIWLNQKANALRSLVIKCENINEDVIFNGLEDKMITVEGKMVYEKKIDSLEFPPGLKVLCRKDGMIAAAAIHPIGLCICIWTDIGSIRENETGTWKLLPINNPPNP</sequence>
<dbReference type="Pfam" id="PF00646">
    <property type="entry name" value="F-box"/>
    <property type="match status" value="1"/>
</dbReference>
<dbReference type="InterPro" id="IPR012885">
    <property type="entry name" value="F-box_Sdz-33"/>
</dbReference>
<feature type="domain" description="F-box" evidence="1">
    <location>
        <begin position="5"/>
        <end position="49"/>
    </location>
</feature>
<dbReference type="PROSITE" id="PS50181">
    <property type="entry name" value="FBOX"/>
    <property type="match status" value="1"/>
</dbReference>
<dbReference type="WBParaSite" id="Csp11.Scaffold630.g16752.t1">
    <property type="protein sequence ID" value="Csp11.Scaffold630.g16752.t1"/>
    <property type="gene ID" value="Csp11.Scaffold630.g16752"/>
</dbReference>
<accession>A0A1I7UK27</accession>
<organism evidence="2 3">
    <name type="scientific">Caenorhabditis tropicalis</name>
    <dbReference type="NCBI Taxonomy" id="1561998"/>
    <lineage>
        <taxon>Eukaryota</taxon>
        <taxon>Metazoa</taxon>
        <taxon>Ecdysozoa</taxon>
        <taxon>Nematoda</taxon>
        <taxon>Chromadorea</taxon>
        <taxon>Rhabditida</taxon>
        <taxon>Rhabditina</taxon>
        <taxon>Rhabditomorpha</taxon>
        <taxon>Rhabditoidea</taxon>
        <taxon>Rhabditidae</taxon>
        <taxon>Peloderinae</taxon>
        <taxon>Caenorhabditis</taxon>
    </lineage>
</organism>
<dbReference type="PANTHER" id="PTHR21503">
    <property type="entry name" value="F-BOX-CONTAINING HYPOTHETICAL PROTEIN C.ELEGANS"/>
    <property type="match status" value="1"/>
</dbReference>
<dbReference type="Proteomes" id="UP000095282">
    <property type="component" value="Unplaced"/>
</dbReference>
<proteinExistence type="predicted"/>
<reference evidence="3" key="1">
    <citation type="submission" date="2016-11" db="UniProtKB">
        <authorList>
            <consortium name="WormBaseParasite"/>
        </authorList>
    </citation>
    <scope>IDENTIFICATION</scope>
</reference>
<dbReference type="AlphaFoldDB" id="A0A1I7UK27"/>
<dbReference type="Pfam" id="PF07735">
    <property type="entry name" value="FBA_2"/>
    <property type="match status" value="1"/>
</dbReference>
<name>A0A1I7UK27_9PELO</name>
<evidence type="ECO:0000259" key="1">
    <source>
        <dbReference type="PROSITE" id="PS50181"/>
    </source>
</evidence>
<evidence type="ECO:0000313" key="3">
    <source>
        <dbReference type="WBParaSite" id="Csp11.Scaffold630.g16752.t1"/>
    </source>
</evidence>
<keyword evidence="2" id="KW-1185">Reference proteome</keyword>